<evidence type="ECO:0000313" key="2">
    <source>
        <dbReference type="EMBL" id="RFZ35146.1"/>
    </source>
</evidence>
<sequence>MTDSVCFVCRYRNGEYEPVGTGFFVGMPIGNPQLNNFLGLVVTALHVLNEIEGTGQTPDKIYLRVNTKDGGVEHVHIPAEQWARPSIDDQIENGIVDAAVCWFPGNNTTGNYEYLLMPAANEIATREHLEEEGIGIGNEVFFAGLFIRHAETKRNEPIVRAGMISAMPEKIETRSGPQHALLIETRSIGGFSGSPVFVNAGFWRFDDEGQLKLRSNFTRMYYLIGVISGHWEIGEEIQIVGGATERASMNMGIAKVTPMEKVLPLMAESVENFQRHGVGLILKDLSTIGRNFGELIKSLVDATVRQSEQVSSPDASTGQTTSPAESPSTEIRPSEQ</sequence>
<dbReference type="InterPro" id="IPR009003">
    <property type="entry name" value="Peptidase_S1_PA"/>
</dbReference>
<organism evidence="2 3">
    <name type="scientific">Mycobacterium marinum</name>
    <dbReference type="NCBI Taxonomy" id="1781"/>
    <lineage>
        <taxon>Bacteria</taxon>
        <taxon>Bacillati</taxon>
        <taxon>Actinomycetota</taxon>
        <taxon>Actinomycetes</taxon>
        <taxon>Mycobacteriales</taxon>
        <taxon>Mycobacteriaceae</taxon>
        <taxon>Mycobacterium</taxon>
        <taxon>Mycobacterium ulcerans group</taxon>
    </lineage>
</organism>
<dbReference type="EMBL" id="PEDF01000176">
    <property type="protein sequence ID" value="RFZ35146.1"/>
    <property type="molecule type" value="Genomic_DNA"/>
</dbReference>
<evidence type="ECO:0000256" key="1">
    <source>
        <dbReference type="SAM" id="MobiDB-lite"/>
    </source>
</evidence>
<dbReference type="SUPFAM" id="SSF50494">
    <property type="entry name" value="Trypsin-like serine proteases"/>
    <property type="match status" value="1"/>
</dbReference>
<dbReference type="AlphaFoldDB" id="A0A3E2MR02"/>
<comment type="caution">
    <text evidence="2">The sequence shown here is derived from an EMBL/GenBank/DDBJ whole genome shotgun (WGS) entry which is preliminary data.</text>
</comment>
<feature type="region of interest" description="Disordered" evidence="1">
    <location>
        <begin position="306"/>
        <end position="336"/>
    </location>
</feature>
<evidence type="ECO:0000313" key="3">
    <source>
        <dbReference type="Proteomes" id="UP000257451"/>
    </source>
</evidence>
<gene>
    <name evidence="2" type="ORF">DAVIS_04696</name>
</gene>
<name>A0A3E2MR02_MYCMR</name>
<accession>A0A3E2MR02</accession>
<dbReference type="Proteomes" id="UP000257451">
    <property type="component" value="Unassembled WGS sequence"/>
</dbReference>
<protein>
    <recommendedName>
        <fullName evidence="4">Trypsin-like peptidase domain-containing protein</fullName>
    </recommendedName>
</protein>
<reference evidence="2 3" key="1">
    <citation type="journal article" date="2018" name="Sci. Rep.">
        <title>Extensive genomic diversity among Mycobacterium marinum strains revealed by whole genome sequencing.</title>
        <authorList>
            <person name="Das S."/>
            <person name="Pettersson B.M."/>
            <person name="Behra P.R."/>
            <person name="Mallick A."/>
            <person name="Cheramie M."/>
            <person name="Ramesh M."/>
            <person name="Shirreff L."/>
            <person name="DuCote T."/>
            <person name="Dasgupta S."/>
            <person name="Ennis D.G."/>
            <person name="Kirsebom L.A."/>
        </authorList>
    </citation>
    <scope>NUCLEOTIDE SEQUENCE [LARGE SCALE GENOMIC DNA]</scope>
    <source>
        <strain evidence="2 3">Davis1</strain>
    </source>
</reference>
<proteinExistence type="predicted"/>
<evidence type="ECO:0008006" key="4">
    <source>
        <dbReference type="Google" id="ProtNLM"/>
    </source>
</evidence>